<keyword evidence="1" id="KW-0812">Transmembrane</keyword>
<dbReference type="InterPro" id="IPR036179">
    <property type="entry name" value="Ig-like_dom_sf"/>
</dbReference>
<reference evidence="2" key="5">
    <citation type="journal article" name="PLoS ONE">
        <title>Extended genotypic evaluation and comparison of twenty-two cases of lethal EEHV1 hemorrhagic disease in wild and captive Asian elephants in India.</title>
        <authorList>
            <person name="Zachariah A."/>
            <person name="Sajesh P.K."/>
            <person name="Santhosh S."/>
            <person name="Bathrachalam C."/>
            <person name="Megha M."/>
            <person name="Pandiyan J."/>
            <person name="Jishnu M."/>
            <person name="Kobragade R.S."/>
            <person name="Long S.Y."/>
            <person name="Zong J.-C."/>
            <person name="Latimer E.M."/>
            <person name="Heaggans S.Y."/>
            <person name="Hayward G.S."/>
        </authorList>
    </citation>
    <scope>NUCLEOTIDE SEQUENCE</scope>
    <source>
        <strain evidence="2">IP143 Kozhikode l</strain>
    </source>
</reference>
<evidence type="ECO:0000313" key="2">
    <source>
        <dbReference type="EMBL" id="QOE74994.1"/>
    </source>
</evidence>
<dbReference type="InterPro" id="IPR013783">
    <property type="entry name" value="Ig-like_fold"/>
</dbReference>
<keyword evidence="1" id="KW-1133">Transmembrane helix</keyword>
<gene>
    <name evidence="2" type="primary">E52</name>
</gene>
<feature type="transmembrane region" description="Helical" evidence="1">
    <location>
        <begin position="7"/>
        <end position="31"/>
    </location>
</feature>
<protein>
    <submittedName>
        <fullName evidence="2">Glycoprotein vIgFam2</fullName>
    </submittedName>
</protein>
<accession>A0A866VUN0</accession>
<reference evidence="2" key="1">
    <citation type="journal article" date="2013" name="Genome Announc.">
        <title>Complete Genome Sequence of Elephant Endotheliotropic Herpesvirus 1A.</title>
        <authorList>
            <person name="Ling P.D."/>
            <person name="Reid J.G."/>
            <person name="Qin X."/>
            <person name="Muzny D.M."/>
            <person name="Gibbs R."/>
            <person name="Petrosino J."/>
            <person name="Peng R."/>
            <person name="Zong J.C."/>
            <person name="Heaggans S.Y."/>
            <person name="Hayward G.S."/>
        </authorList>
    </citation>
    <scope>NUCLEOTIDE SEQUENCE</scope>
    <source>
        <strain evidence="2">IP143 Kozhikode l</strain>
    </source>
</reference>
<sequence length="212" mass="24952">MGRSVALQAYLCGFIVISWHCITYSVGLNALTLAYKFVYEPLTNVTNLNRFFFISSQLGCYYIFLICLYILQSDTYMKILNVGEDVIFGPSVPNFTDQHKEVKWFYNYSNLIMYWNQTYLIYNGTNARHDSRPYKVRICNVKLENTGNYTIQITDWNKRENQTYDYMLLVTNRTLRDSSTVAQQMSLSSSLHSCNCYIYFMVIIEYLYLTQS</sequence>
<dbReference type="Gene3D" id="2.60.40.10">
    <property type="entry name" value="Immunoglobulins"/>
    <property type="match status" value="1"/>
</dbReference>
<reference evidence="2" key="3">
    <citation type="journal article" date="2016" name="MSphere">
        <title>Comparison of the Gene Coding Contents and Other Unusual Features of the GC-Rich and AT-Rich Branch Probosciviruses.</title>
        <authorList>
            <person name="Ling P.D."/>
            <person name="Long S.Y."/>
            <person name="Zong J.C."/>
            <person name="Heaggans S.Y."/>
            <person name="Qin X."/>
            <person name="Hayward G.S."/>
        </authorList>
    </citation>
    <scope>NUCLEOTIDE SEQUENCE</scope>
    <source>
        <strain evidence="2">IP143 Kozhikode l</strain>
    </source>
</reference>
<organism evidence="2">
    <name type="scientific">Elephant endotheliotropic herpesvirus 1A</name>
    <dbReference type="NCBI Taxonomy" id="759753"/>
    <lineage>
        <taxon>Viruses</taxon>
        <taxon>Duplodnaviria</taxon>
        <taxon>Heunggongvirae</taxon>
        <taxon>Peploviricota</taxon>
        <taxon>Herviviricetes</taxon>
        <taxon>Herpesvirales</taxon>
        <taxon>Orthoherpesviridae</taxon>
        <taxon>Betaherpesvirinae</taxon>
        <taxon>Proboscivirus</taxon>
        <taxon>Proboscivirus elephantidbeta1</taxon>
        <taxon>Elephantid herpesvirus 1</taxon>
    </lineage>
</organism>
<dbReference type="EMBL" id="MN366294">
    <property type="protein sequence ID" value="QOE74994.1"/>
    <property type="molecule type" value="Genomic_DNA"/>
</dbReference>
<keyword evidence="1" id="KW-0472">Membrane</keyword>
<name>A0A866VUN0_ELHV1</name>
<reference evidence="2" key="4">
    <citation type="submission" date="2019-08" db="EMBL/GenBank/DDBJ databases">
        <title>Annotated Complete DNA Sequences of Six EEHV1A Genomes from Lethal HD Cases in Young Asian Elephants from India.</title>
        <authorList>
            <person name="Krishnankutty S.P."/>
            <person name="Zachariah A."/>
            <person name="Maheswari U."/>
            <person name="Heaggans S.Y."/>
            <person name="Muraleedharan M."/>
            <person name="Velayutham D."/>
            <person name="Santhosh S."/>
            <person name="Hayward G.S."/>
        </authorList>
    </citation>
    <scope>NUCLEOTIDE SEQUENCE</scope>
    <source>
        <strain evidence="2">IP143 Kozhikode l</strain>
    </source>
</reference>
<feature type="transmembrane region" description="Helical" evidence="1">
    <location>
        <begin position="51"/>
        <end position="71"/>
    </location>
</feature>
<proteinExistence type="predicted"/>
<dbReference type="SUPFAM" id="SSF48726">
    <property type="entry name" value="Immunoglobulin"/>
    <property type="match status" value="1"/>
</dbReference>
<evidence type="ECO:0000256" key="1">
    <source>
        <dbReference type="SAM" id="Phobius"/>
    </source>
</evidence>
<reference evidence="2" key="2">
    <citation type="journal article" date="2013" name="J. Wildl. Dis.">
        <title>Fatal herpesvirus hemorrhagic disease in wild and orphan asian elephants in southern India.</title>
        <authorList>
            <person name="Zachariah A."/>
            <person name="Zong J.-C."/>
            <person name="Long S.Y."/>
            <person name="Latimer E.M."/>
            <person name="Heaggans S.Y."/>
            <person name="Richman L.K."/>
            <person name="Hayward G.S."/>
        </authorList>
    </citation>
    <scope>NUCLEOTIDE SEQUENCE</scope>
    <source>
        <strain evidence="2">IP143 Kozhikode l</strain>
    </source>
</reference>